<evidence type="ECO:0008006" key="3">
    <source>
        <dbReference type="Google" id="ProtNLM"/>
    </source>
</evidence>
<reference evidence="1 2" key="1">
    <citation type="submission" date="2016-04" db="EMBL/GenBank/DDBJ databases">
        <authorList>
            <person name="Evans L.H."/>
            <person name="Alamgir A."/>
            <person name="Owens N."/>
            <person name="Weber N.D."/>
            <person name="Virtaneva K."/>
            <person name="Barbian K."/>
            <person name="Babar A."/>
            <person name="Rosenke K."/>
        </authorList>
    </citation>
    <scope>NUCLEOTIDE SEQUENCE [LARGE SCALE GENOMIC DNA]</scope>
    <source>
        <strain evidence="1 2">IFM 0406</strain>
    </source>
</reference>
<proteinExistence type="predicted"/>
<organism evidence="1 2">
    <name type="scientific">Nocardia terpenica</name>
    <dbReference type="NCBI Taxonomy" id="455432"/>
    <lineage>
        <taxon>Bacteria</taxon>
        <taxon>Bacillati</taxon>
        <taxon>Actinomycetota</taxon>
        <taxon>Actinomycetes</taxon>
        <taxon>Mycobacteriales</taxon>
        <taxon>Nocardiaceae</taxon>
        <taxon>Nocardia</taxon>
    </lineage>
</organism>
<accession>A0A164LER3</accession>
<comment type="caution">
    <text evidence="1">The sequence shown here is derived from an EMBL/GenBank/DDBJ whole genome shotgun (WGS) entry which is preliminary data.</text>
</comment>
<dbReference type="STRING" id="455432.AWN90_35970"/>
<sequence>MRASNQFADATSGVVYIHSSPAALCPHIEWTLSSTLKSPAQLRWTAQPAAPGQLRATTDWVGPVGTGSKLATALRAWPVLRFEVTEDPSEGVDGERYSFVPGLGLWRGTTGANGDVMIGEMRLRALVAAARERGRHTTAEITAELDRALGTAWDDDLEPYRWGGEGAEVTWLRRDVG</sequence>
<dbReference type="InterPro" id="IPR021491">
    <property type="entry name" value="DUF3145"/>
</dbReference>
<dbReference type="Pfam" id="PF11343">
    <property type="entry name" value="DUF3145"/>
    <property type="match status" value="1"/>
</dbReference>
<dbReference type="RefSeq" id="WP_067592204.1">
    <property type="nucleotide sequence ID" value="NZ_JABMCZ010000001.1"/>
</dbReference>
<keyword evidence="2" id="KW-1185">Reference proteome</keyword>
<gene>
    <name evidence="1" type="ORF">AWN90_35970</name>
</gene>
<dbReference type="EMBL" id="LWGR01000008">
    <property type="protein sequence ID" value="KZM72329.1"/>
    <property type="molecule type" value="Genomic_DNA"/>
</dbReference>
<evidence type="ECO:0000313" key="1">
    <source>
        <dbReference type="EMBL" id="KZM72329.1"/>
    </source>
</evidence>
<protein>
    <recommendedName>
        <fullName evidence="3">DUF3145 family protein</fullName>
    </recommendedName>
</protein>
<dbReference type="OrthoDB" id="3210860at2"/>
<evidence type="ECO:0000313" key="2">
    <source>
        <dbReference type="Proteomes" id="UP000076512"/>
    </source>
</evidence>
<dbReference type="AlphaFoldDB" id="A0A164LER3"/>
<name>A0A164LER3_9NOCA</name>
<dbReference type="Proteomes" id="UP000076512">
    <property type="component" value="Unassembled WGS sequence"/>
</dbReference>